<gene>
    <name evidence="1" type="ORF">QAD02_006616</name>
</gene>
<keyword evidence="2" id="KW-1185">Reference proteome</keyword>
<reference evidence="1" key="1">
    <citation type="submission" date="2023-04" db="EMBL/GenBank/DDBJ databases">
        <title>A chromosome-level genome assembly of the parasitoid wasp Eretmocerus hayati.</title>
        <authorList>
            <person name="Zhong Y."/>
            <person name="Liu S."/>
            <person name="Liu Y."/>
        </authorList>
    </citation>
    <scope>NUCLEOTIDE SEQUENCE</scope>
    <source>
        <strain evidence="1">ZJU_SS_LIU_2023</strain>
    </source>
</reference>
<evidence type="ECO:0000313" key="2">
    <source>
        <dbReference type="Proteomes" id="UP001239111"/>
    </source>
</evidence>
<protein>
    <submittedName>
        <fullName evidence="1">Uncharacterized protein</fullName>
    </submittedName>
</protein>
<name>A0ACC2N3Q9_9HYME</name>
<accession>A0ACC2N3Q9</accession>
<dbReference type="EMBL" id="CM056744">
    <property type="protein sequence ID" value="KAJ8664954.1"/>
    <property type="molecule type" value="Genomic_DNA"/>
</dbReference>
<organism evidence="1 2">
    <name type="scientific">Eretmocerus hayati</name>
    <dbReference type="NCBI Taxonomy" id="131215"/>
    <lineage>
        <taxon>Eukaryota</taxon>
        <taxon>Metazoa</taxon>
        <taxon>Ecdysozoa</taxon>
        <taxon>Arthropoda</taxon>
        <taxon>Hexapoda</taxon>
        <taxon>Insecta</taxon>
        <taxon>Pterygota</taxon>
        <taxon>Neoptera</taxon>
        <taxon>Endopterygota</taxon>
        <taxon>Hymenoptera</taxon>
        <taxon>Apocrita</taxon>
        <taxon>Proctotrupomorpha</taxon>
        <taxon>Chalcidoidea</taxon>
        <taxon>Aphelinidae</taxon>
        <taxon>Aphelininae</taxon>
        <taxon>Eretmocerus</taxon>
    </lineage>
</organism>
<dbReference type="Proteomes" id="UP001239111">
    <property type="component" value="Chromosome 4"/>
</dbReference>
<proteinExistence type="predicted"/>
<comment type="caution">
    <text evidence="1">The sequence shown here is derived from an EMBL/GenBank/DDBJ whole genome shotgun (WGS) entry which is preliminary data.</text>
</comment>
<sequence length="396" mass="45386">MFILLLCYAWFSPSSGQINERSMTITADELLTTISNDGRFACLSCNTTDFSKRFNCELKIGQWLANDSIAVDNECRFSHYMKVRDGQELDGKRKGIDFLARGNKIVVHSIRNVDGKKKLIIKTFDVRTCHFYSSEYTHIEGKDPPNRLIELGDGFGVFTADEEICKQTHETLFGSGISKCIVIHDENGSRTNESILLPFGSKPIEKITPILDGVESKGIILSRWDNLQIDALYISEFETKGIISWLPTESEYIVAGAKNSVTFCGRTHYIFCVQYIIGSNGEFHISHSKIMINNSSGVVSMNAFNLEQYGFWLLTVEKRDEDRTYLKLVEVFHNKQKNILFDEEILDIDENTIAELKITDAGEKYCSHLLESSNYKNWRYFNIHFRRYCRPKVSLD</sequence>
<evidence type="ECO:0000313" key="1">
    <source>
        <dbReference type="EMBL" id="KAJ8664954.1"/>
    </source>
</evidence>